<dbReference type="AlphaFoldDB" id="A0A936YPX6"/>
<sequence length="90" mass="10236">MQLFPCPFCGLRPETEFHFAGDLGNLRPEGFLDVSTETWTDYLFAHNNPRGESKEIWKHLTCMEVFTMTRDTVSHKVTSSTALLPEGDAQ</sequence>
<dbReference type="InterPro" id="IPR038561">
    <property type="entry name" value="SoxD_sf"/>
</dbReference>
<keyword evidence="2" id="KW-1185">Reference proteome</keyword>
<evidence type="ECO:0000313" key="1">
    <source>
        <dbReference type="EMBL" id="MBL0370621.1"/>
    </source>
</evidence>
<dbReference type="EMBL" id="JAEQNC010000001">
    <property type="protein sequence ID" value="MBL0370621.1"/>
    <property type="molecule type" value="Genomic_DNA"/>
</dbReference>
<dbReference type="InterPro" id="IPR006279">
    <property type="entry name" value="SoxD"/>
</dbReference>
<protein>
    <submittedName>
        <fullName evidence="1">Sarcosine oxidase subunit delta</fullName>
    </submittedName>
</protein>
<dbReference type="Proteomes" id="UP000633219">
    <property type="component" value="Unassembled WGS sequence"/>
</dbReference>
<dbReference type="Pfam" id="PF04267">
    <property type="entry name" value="SoxD"/>
    <property type="match status" value="1"/>
</dbReference>
<proteinExistence type="predicted"/>
<name>A0A936YPX6_9HYPH</name>
<accession>A0A936YPX6</accession>
<reference evidence="1" key="1">
    <citation type="submission" date="2021-01" db="EMBL/GenBank/DDBJ databases">
        <title>Rhizobium sp. strain KVB221 16S ribosomal RNA gene Genome sequencing and assembly.</title>
        <authorList>
            <person name="Kang M."/>
        </authorList>
    </citation>
    <scope>NUCLEOTIDE SEQUENCE</scope>
    <source>
        <strain evidence="1">KVB221</strain>
    </source>
</reference>
<dbReference type="Gene3D" id="3.30.2270.10">
    <property type="entry name" value="Folate-binding superfamily"/>
    <property type="match status" value="1"/>
</dbReference>
<evidence type="ECO:0000313" key="2">
    <source>
        <dbReference type="Proteomes" id="UP000633219"/>
    </source>
</evidence>
<dbReference type="RefSeq" id="WP_201651935.1">
    <property type="nucleotide sequence ID" value="NZ_JAEQNC010000001.1"/>
</dbReference>
<dbReference type="GO" id="GO:0046653">
    <property type="term" value="P:tetrahydrofolate metabolic process"/>
    <property type="evidence" value="ECO:0007669"/>
    <property type="project" value="InterPro"/>
</dbReference>
<organism evidence="1 2">
    <name type="scientific">Rhizobium setariae</name>
    <dbReference type="NCBI Taxonomy" id="2801340"/>
    <lineage>
        <taxon>Bacteria</taxon>
        <taxon>Pseudomonadati</taxon>
        <taxon>Pseudomonadota</taxon>
        <taxon>Alphaproteobacteria</taxon>
        <taxon>Hyphomicrobiales</taxon>
        <taxon>Rhizobiaceae</taxon>
        <taxon>Rhizobium/Agrobacterium group</taxon>
        <taxon>Rhizobium</taxon>
    </lineage>
</organism>
<comment type="caution">
    <text evidence="1">The sequence shown here is derived from an EMBL/GenBank/DDBJ whole genome shotgun (WGS) entry which is preliminary data.</text>
</comment>
<gene>
    <name evidence="1" type="ORF">JJB09_01145</name>
</gene>
<dbReference type="GO" id="GO:0008115">
    <property type="term" value="F:sarcosine oxidase activity"/>
    <property type="evidence" value="ECO:0007669"/>
    <property type="project" value="InterPro"/>
</dbReference>